<evidence type="ECO:0000256" key="10">
    <source>
        <dbReference type="ARBA" id="ARBA00023304"/>
    </source>
</evidence>
<accession>A0A2R8B4J7</accession>
<evidence type="ECO:0000256" key="5">
    <source>
        <dbReference type="ARBA" id="ARBA00005072"/>
    </source>
</evidence>
<evidence type="ECO:0000256" key="1">
    <source>
        <dbReference type="ARBA" id="ARBA00001933"/>
    </source>
</evidence>
<evidence type="ECO:0000313" key="14">
    <source>
        <dbReference type="EMBL" id="SPH17526.1"/>
    </source>
</evidence>
<comment type="pathway">
    <text evidence="4">Amino-acid biosynthesis; L-valine biosynthesis; L-valine from pyruvate: step 4/4.</text>
</comment>
<dbReference type="InterPro" id="IPR050571">
    <property type="entry name" value="Class-IV_PLP-Dep_Aminotrnsfr"/>
</dbReference>
<keyword evidence="15" id="KW-1185">Reference proteome</keyword>
<dbReference type="Gene3D" id="3.30.470.10">
    <property type="match status" value="1"/>
</dbReference>
<protein>
    <recommendedName>
        <fullName evidence="8">Probable branched-chain-amino-acid aminotransferase</fullName>
        <ecNumber evidence="7">2.6.1.42</ecNumber>
    </recommendedName>
</protein>
<proteinExistence type="inferred from homology"/>
<dbReference type="FunFam" id="3.20.10.10:FF:000002">
    <property type="entry name" value="D-alanine aminotransferase"/>
    <property type="match status" value="1"/>
</dbReference>
<gene>
    <name evidence="14" type="primary">ilvE_2</name>
    <name evidence="14" type="ORF">DEA8626_01049</name>
</gene>
<evidence type="ECO:0000256" key="3">
    <source>
        <dbReference type="ARBA" id="ARBA00004824"/>
    </source>
</evidence>
<keyword evidence="10" id="KW-0028">Amino-acid biosynthesis</keyword>
<sequence length="314" mass="34360">MRQPSQSAHDSQVDARNETINIYVNGDILPKEEAVVSVYDSGFMLGDGMWEGLRLHDGEWAFFDDHMDRLFNSLKSVSIDIGTGPSGIRDILDRTAAANGMTGDAHCRLMVTRGRKAKPFQHPSLSRFGPTIVAIVEHSRPVASLKGRGVRLATVPQVRGLPMSQDPKYNSHSKLNCVIACLQAEQAGADEALMLDPHGFVNTTNACNFFIVRRGEVWTSTGDYCMNGVTRRKVIDLCRENGTPVFEKNYSLYEAYGADEAFLTGTFGALTPVAEIDGKPIGEDEGAGPVTRHIGELYSDLIALNVAEQKAARR</sequence>
<dbReference type="EMBL" id="OMOQ01000001">
    <property type="protein sequence ID" value="SPH17526.1"/>
    <property type="molecule type" value="Genomic_DNA"/>
</dbReference>
<keyword evidence="14" id="KW-0032">Aminotransferase</keyword>
<evidence type="ECO:0000256" key="8">
    <source>
        <dbReference type="ARBA" id="ARBA00014472"/>
    </source>
</evidence>
<dbReference type="InterPro" id="IPR001544">
    <property type="entry name" value="Aminotrans_IV"/>
</dbReference>
<dbReference type="PANTHER" id="PTHR42743">
    <property type="entry name" value="AMINO-ACID AMINOTRANSFERASE"/>
    <property type="match status" value="1"/>
</dbReference>
<dbReference type="GO" id="GO:0009082">
    <property type="term" value="P:branched-chain amino acid biosynthetic process"/>
    <property type="evidence" value="ECO:0007669"/>
    <property type="project" value="UniProtKB-KW"/>
</dbReference>
<comment type="cofactor">
    <cofactor evidence="1">
        <name>pyridoxal 5'-phosphate</name>
        <dbReference type="ChEBI" id="CHEBI:597326"/>
    </cofactor>
</comment>
<evidence type="ECO:0000256" key="12">
    <source>
        <dbReference type="ARBA" id="ARBA00048798"/>
    </source>
</evidence>
<evidence type="ECO:0000256" key="4">
    <source>
        <dbReference type="ARBA" id="ARBA00004931"/>
    </source>
</evidence>
<dbReference type="Pfam" id="PF01063">
    <property type="entry name" value="Aminotran_4"/>
    <property type="match status" value="1"/>
</dbReference>
<name>A0A2R8B4J7_9RHOB</name>
<dbReference type="Gene3D" id="3.20.10.10">
    <property type="entry name" value="D-amino Acid Aminotransferase, subunit A, domain 2"/>
    <property type="match status" value="1"/>
</dbReference>
<evidence type="ECO:0000256" key="9">
    <source>
        <dbReference type="ARBA" id="ARBA00022898"/>
    </source>
</evidence>
<dbReference type="RefSeq" id="WP_108851962.1">
    <property type="nucleotide sequence ID" value="NZ_OMOQ01000001.1"/>
</dbReference>
<comment type="catalytic activity">
    <reaction evidence="12">
        <text>L-isoleucine + 2-oxoglutarate = (S)-3-methyl-2-oxopentanoate + L-glutamate</text>
        <dbReference type="Rhea" id="RHEA:24801"/>
        <dbReference type="ChEBI" id="CHEBI:16810"/>
        <dbReference type="ChEBI" id="CHEBI:29985"/>
        <dbReference type="ChEBI" id="CHEBI:35146"/>
        <dbReference type="ChEBI" id="CHEBI:58045"/>
        <dbReference type="EC" id="2.6.1.42"/>
    </reaction>
</comment>
<keyword evidence="9" id="KW-0663">Pyridoxal phosphate</keyword>
<keyword evidence="14" id="KW-0808">Transferase</keyword>
<dbReference type="AlphaFoldDB" id="A0A2R8B4J7"/>
<evidence type="ECO:0000256" key="11">
    <source>
        <dbReference type="ARBA" id="ARBA00048212"/>
    </source>
</evidence>
<organism evidence="14 15">
    <name type="scientific">Albidovulum aquaemixtae</name>
    <dbReference type="NCBI Taxonomy" id="1542388"/>
    <lineage>
        <taxon>Bacteria</taxon>
        <taxon>Pseudomonadati</taxon>
        <taxon>Pseudomonadota</taxon>
        <taxon>Alphaproteobacteria</taxon>
        <taxon>Rhodobacterales</taxon>
        <taxon>Paracoccaceae</taxon>
        <taxon>Albidovulum</taxon>
    </lineage>
</organism>
<evidence type="ECO:0000256" key="6">
    <source>
        <dbReference type="ARBA" id="ARBA00009320"/>
    </source>
</evidence>
<evidence type="ECO:0000256" key="13">
    <source>
        <dbReference type="ARBA" id="ARBA00049229"/>
    </source>
</evidence>
<dbReference type="GO" id="GO:0008652">
    <property type="term" value="P:amino acid biosynthetic process"/>
    <property type="evidence" value="ECO:0007669"/>
    <property type="project" value="UniProtKB-ARBA"/>
</dbReference>
<dbReference type="PANTHER" id="PTHR42743:SF11">
    <property type="entry name" value="AMINODEOXYCHORISMATE LYASE"/>
    <property type="match status" value="1"/>
</dbReference>
<dbReference type="GO" id="GO:0052654">
    <property type="term" value="F:L-leucine-2-oxoglutarate transaminase activity"/>
    <property type="evidence" value="ECO:0007669"/>
    <property type="project" value="RHEA"/>
</dbReference>
<evidence type="ECO:0000256" key="7">
    <source>
        <dbReference type="ARBA" id="ARBA00013053"/>
    </source>
</evidence>
<comment type="pathway">
    <text evidence="5">Amino-acid biosynthesis; L-leucine biosynthesis; L-leucine from 3-methyl-2-oxobutanoate: step 4/4.</text>
</comment>
<evidence type="ECO:0000256" key="2">
    <source>
        <dbReference type="ARBA" id="ARBA00003109"/>
    </source>
</evidence>
<dbReference type="InterPro" id="IPR036038">
    <property type="entry name" value="Aminotransferase-like"/>
</dbReference>
<evidence type="ECO:0000313" key="15">
    <source>
        <dbReference type="Proteomes" id="UP000244924"/>
    </source>
</evidence>
<dbReference type="OrthoDB" id="9805628at2"/>
<dbReference type="GO" id="GO:0052656">
    <property type="term" value="F:L-isoleucine-2-oxoglutarate transaminase activity"/>
    <property type="evidence" value="ECO:0007669"/>
    <property type="project" value="RHEA"/>
</dbReference>
<reference evidence="14 15" key="1">
    <citation type="submission" date="2018-03" db="EMBL/GenBank/DDBJ databases">
        <authorList>
            <person name="Keele B.F."/>
        </authorList>
    </citation>
    <scope>NUCLEOTIDE SEQUENCE [LARGE SCALE GENOMIC DNA]</scope>
    <source>
        <strain evidence="14 15">CECT 8626</strain>
    </source>
</reference>
<comment type="catalytic activity">
    <reaction evidence="13">
        <text>L-leucine + 2-oxoglutarate = 4-methyl-2-oxopentanoate + L-glutamate</text>
        <dbReference type="Rhea" id="RHEA:18321"/>
        <dbReference type="ChEBI" id="CHEBI:16810"/>
        <dbReference type="ChEBI" id="CHEBI:17865"/>
        <dbReference type="ChEBI" id="CHEBI:29985"/>
        <dbReference type="ChEBI" id="CHEBI:57427"/>
        <dbReference type="EC" id="2.6.1.42"/>
    </reaction>
</comment>
<dbReference type="InterPro" id="IPR043131">
    <property type="entry name" value="BCAT-like_N"/>
</dbReference>
<dbReference type="Proteomes" id="UP000244924">
    <property type="component" value="Unassembled WGS sequence"/>
</dbReference>
<dbReference type="InterPro" id="IPR043132">
    <property type="entry name" value="BCAT-like_C"/>
</dbReference>
<comment type="function">
    <text evidence="2">Acts on leucine, isoleucine and valine.</text>
</comment>
<comment type="pathway">
    <text evidence="3">Amino-acid biosynthesis; L-isoleucine biosynthesis; L-isoleucine from 2-oxobutanoate: step 4/4.</text>
</comment>
<comment type="catalytic activity">
    <reaction evidence="11">
        <text>L-valine + 2-oxoglutarate = 3-methyl-2-oxobutanoate + L-glutamate</text>
        <dbReference type="Rhea" id="RHEA:24813"/>
        <dbReference type="ChEBI" id="CHEBI:11851"/>
        <dbReference type="ChEBI" id="CHEBI:16810"/>
        <dbReference type="ChEBI" id="CHEBI:29985"/>
        <dbReference type="ChEBI" id="CHEBI:57762"/>
        <dbReference type="EC" id="2.6.1.42"/>
    </reaction>
</comment>
<keyword evidence="10" id="KW-0100">Branched-chain amino acid biosynthesis</keyword>
<comment type="similarity">
    <text evidence="6">Belongs to the class-IV pyridoxal-phosphate-dependent aminotransferase family.</text>
</comment>
<dbReference type="SUPFAM" id="SSF56752">
    <property type="entry name" value="D-aminoacid aminotransferase-like PLP-dependent enzymes"/>
    <property type="match status" value="1"/>
</dbReference>
<dbReference type="EC" id="2.6.1.42" evidence="7"/>
<dbReference type="GO" id="GO:0052655">
    <property type="term" value="F:L-valine-2-oxoglutarate transaminase activity"/>
    <property type="evidence" value="ECO:0007669"/>
    <property type="project" value="RHEA"/>
</dbReference>